<reference evidence="2 3" key="1">
    <citation type="submission" date="2024-07" db="EMBL/GenBank/DDBJ databases">
        <authorList>
            <person name="Li M."/>
        </authorList>
    </citation>
    <scope>NUCLEOTIDE SEQUENCE [LARGE SCALE GENOMIC DNA]</scope>
    <source>
        <strain evidence="2 3">25A3E</strain>
    </source>
</reference>
<accession>A0ABV3YXK2</accession>
<sequence>MNAYLAPLAIAGLALSTGLAAAESAPGYREPGYLNYDYAPQSSPAQAQQGAGYHEPGYLNYAYAPGSSAAPAIQIYGQSAAAGSAYRNASGQLEPGYQNYGFAPAR</sequence>
<keyword evidence="1" id="KW-0732">Signal</keyword>
<evidence type="ECO:0000313" key="2">
    <source>
        <dbReference type="EMBL" id="MEX6503285.1"/>
    </source>
</evidence>
<keyword evidence="3" id="KW-1185">Reference proteome</keyword>
<dbReference type="Proteomes" id="UP001560296">
    <property type="component" value="Unassembled WGS sequence"/>
</dbReference>
<feature type="chain" id="PRO_5046043625" description="PXPV repeat-containing protein" evidence="1">
    <location>
        <begin position="22"/>
        <end position="106"/>
    </location>
</feature>
<feature type="signal peptide" evidence="1">
    <location>
        <begin position="1"/>
        <end position="21"/>
    </location>
</feature>
<dbReference type="RefSeq" id="WP_369288242.1">
    <property type="nucleotide sequence ID" value="NZ_JBFTEG010000011.1"/>
</dbReference>
<evidence type="ECO:0000256" key="1">
    <source>
        <dbReference type="SAM" id="SignalP"/>
    </source>
</evidence>
<comment type="caution">
    <text evidence="2">The sequence shown here is derived from an EMBL/GenBank/DDBJ whole genome shotgun (WGS) entry which is preliminary data.</text>
</comment>
<evidence type="ECO:0000313" key="3">
    <source>
        <dbReference type="Proteomes" id="UP001560296"/>
    </source>
</evidence>
<gene>
    <name evidence="2" type="ORF">AB5S05_14575</name>
</gene>
<evidence type="ECO:0008006" key="4">
    <source>
        <dbReference type="Google" id="ProtNLM"/>
    </source>
</evidence>
<name>A0ABV3YXK2_9PSED</name>
<protein>
    <recommendedName>
        <fullName evidence="4">PXPV repeat-containing protein</fullName>
    </recommendedName>
</protein>
<dbReference type="EMBL" id="JBFTEG010000011">
    <property type="protein sequence ID" value="MEX6503285.1"/>
    <property type="molecule type" value="Genomic_DNA"/>
</dbReference>
<proteinExistence type="predicted"/>
<organism evidence="2 3">
    <name type="scientific">Pseudomonas zhanjiangensis</name>
    <dbReference type="NCBI Taxonomy" id="3239015"/>
    <lineage>
        <taxon>Bacteria</taxon>
        <taxon>Pseudomonadati</taxon>
        <taxon>Pseudomonadota</taxon>
        <taxon>Gammaproteobacteria</taxon>
        <taxon>Pseudomonadales</taxon>
        <taxon>Pseudomonadaceae</taxon>
        <taxon>Pseudomonas</taxon>
    </lineage>
</organism>